<protein>
    <submittedName>
        <fullName evidence="2">Uncharacterized protein</fullName>
    </submittedName>
</protein>
<dbReference type="EMBL" id="JASBRG010000004">
    <property type="protein sequence ID" value="MDI3319493.1"/>
    <property type="molecule type" value="Genomic_DNA"/>
</dbReference>
<keyword evidence="3" id="KW-1185">Reference proteome</keyword>
<gene>
    <name evidence="2" type="ORF">QJ048_06895</name>
</gene>
<sequence length="217" mass="25044">MRKLFILLLCLISFSVKSQSLEDMVSNEIISLHKKGVDTIVQFTDGCCAPAVNVYKIPGLGEVMVAGRSYLFYKLHGVGMVTKCIYYSDNKGEKINVATLNPLKIECDSLLSFASASFQKFRQEKIYPFIYEWKHDGDSSYVWLHGFDRTYYYVGIETNNESERKIVDPDDVEKLSLNGEAENLNYRYNSNTSIYKIYLTAQRLIEPIERKFIYGRK</sequence>
<evidence type="ECO:0000313" key="3">
    <source>
        <dbReference type="Proteomes" id="UP001226434"/>
    </source>
</evidence>
<dbReference type="RefSeq" id="WP_282333610.1">
    <property type="nucleotide sequence ID" value="NZ_JASBRG010000004.1"/>
</dbReference>
<feature type="signal peptide" evidence="1">
    <location>
        <begin position="1"/>
        <end position="18"/>
    </location>
</feature>
<evidence type="ECO:0000256" key="1">
    <source>
        <dbReference type="SAM" id="SignalP"/>
    </source>
</evidence>
<proteinExistence type="predicted"/>
<accession>A0ABT6RAB3</accession>
<organism evidence="2 3">
    <name type="scientific">Pinibacter soli</name>
    <dbReference type="NCBI Taxonomy" id="3044211"/>
    <lineage>
        <taxon>Bacteria</taxon>
        <taxon>Pseudomonadati</taxon>
        <taxon>Bacteroidota</taxon>
        <taxon>Chitinophagia</taxon>
        <taxon>Chitinophagales</taxon>
        <taxon>Chitinophagaceae</taxon>
        <taxon>Pinibacter</taxon>
    </lineage>
</organism>
<reference evidence="2 3" key="1">
    <citation type="submission" date="2023-05" db="EMBL/GenBank/DDBJ databases">
        <title>Genome sequence of Pinibacter sp. MAH-24.</title>
        <authorList>
            <person name="Huq M.A."/>
        </authorList>
    </citation>
    <scope>NUCLEOTIDE SEQUENCE [LARGE SCALE GENOMIC DNA]</scope>
    <source>
        <strain evidence="2 3">MAH-24</strain>
    </source>
</reference>
<keyword evidence="1" id="KW-0732">Signal</keyword>
<evidence type="ECO:0000313" key="2">
    <source>
        <dbReference type="EMBL" id="MDI3319493.1"/>
    </source>
</evidence>
<name>A0ABT6RAB3_9BACT</name>
<comment type="caution">
    <text evidence="2">The sequence shown here is derived from an EMBL/GenBank/DDBJ whole genome shotgun (WGS) entry which is preliminary data.</text>
</comment>
<feature type="chain" id="PRO_5047098869" evidence="1">
    <location>
        <begin position="19"/>
        <end position="217"/>
    </location>
</feature>
<dbReference type="Proteomes" id="UP001226434">
    <property type="component" value="Unassembled WGS sequence"/>
</dbReference>